<protein>
    <recommendedName>
        <fullName evidence="6">Phage antirepressor Ant</fullName>
    </recommendedName>
</protein>
<dbReference type="Pfam" id="PF02498">
    <property type="entry name" value="Bro-N"/>
    <property type="match status" value="1"/>
</dbReference>
<dbReference type="RefSeq" id="WP_316415850.1">
    <property type="nucleotide sequence ID" value="NZ_AP027080.1"/>
</dbReference>
<organism evidence="4 5">
    <name type="scientific">Mesoterricola silvestris</name>
    <dbReference type="NCBI Taxonomy" id="2927979"/>
    <lineage>
        <taxon>Bacteria</taxon>
        <taxon>Pseudomonadati</taxon>
        <taxon>Acidobacteriota</taxon>
        <taxon>Holophagae</taxon>
        <taxon>Holophagales</taxon>
        <taxon>Holophagaceae</taxon>
        <taxon>Mesoterricola</taxon>
    </lineage>
</organism>
<dbReference type="AlphaFoldDB" id="A0AA48GKD2"/>
<feature type="domain" description="AntA/AntB antirepressor" evidence="3">
    <location>
        <begin position="141"/>
        <end position="210"/>
    </location>
</feature>
<evidence type="ECO:0000259" key="3">
    <source>
        <dbReference type="Pfam" id="PF08346"/>
    </source>
</evidence>
<dbReference type="InterPro" id="IPR013557">
    <property type="entry name" value="AntA/B_antirep"/>
</dbReference>
<evidence type="ECO:0000313" key="5">
    <source>
        <dbReference type="Proteomes" id="UP001238179"/>
    </source>
</evidence>
<accession>A0AA48GKD2</accession>
<dbReference type="Pfam" id="PF03374">
    <property type="entry name" value="ANT"/>
    <property type="match status" value="1"/>
</dbReference>
<evidence type="ECO:0000259" key="2">
    <source>
        <dbReference type="Pfam" id="PF03374"/>
    </source>
</evidence>
<dbReference type="PANTHER" id="PTHR36180">
    <property type="entry name" value="DNA-BINDING PROTEIN-RELATED-RELATED"/>
    <property type="match status" value="1"/>
</dbReference>
<dbReference type="KEGG" id="msil:METEAL_21160"/>
<name>A0AA48GKD2_9BACT</name>
<dbReference type="GO" id="GO:0003677">
    <property type="term" value="F:DNA binding"/>
    <property type="evidence" value="ECO:0007669"/>
    <property type="project" value="InterPro"/>
</dbReference>
<reference evidence="5" key="1">
    <citation type="journal article" date="2023" name="Int. J. Syst. Evol. Microbiol.">
        <title>Mesoterricola silvestris gen. nov., sp. nov., Mesoterricola sediminis sp. nov., Geothrix oryzae sp. nov., Geothrix edaphica sp. nov., Geothrix rubra sp. nov., and Geothrix limicola sp. nov., six novel members of Acidobacteriota isolated from soils.</title>
        <authorList>
            <person name="Itoh H."/>
            <person name="Sugisawa Y."/>
            <person name="Mise K."/>
            <person name="Xu Z."/>
            <person name="Kuniyasu M."/>
            <person name="Ushijima N."/>
            <person name="Kawano K."/>
            <person name="Kobayashi E."/>
            <person name="Shiratori Y."/>
            <person name="Masuda Y."/>
            <person name="Senoo K."/>
        </authorList>
    </citation>
    <scope>NUCLEOTIDE SEQUENCE [LARGE SCALE GENOMIC DNA]</scope>
    <source>
        <strain evidence="5">W79</strain>
    </source>
</reference>
<dbReference type="InterPro" id="IPR005039">
    <property type="entry name" value="Ant_C"/>
</dbReference>
<dbReference type="InterPro" id="IPR003497">
    <property type="entry name" value="BRO_N_domain"/>
</dbReference>
<feature type="domain" description="Antirepressor protein C-terminal" evidence="2">
    <location>
        <begin position="260"/>
        <end position="366"/>
    </location>
</feature>
<dbReference type="Pfam" id="PF08346">
    <property type="entry name" value="AntA"/>
    <property type="match status" value="1"/>
</dbReference>
<evidence type="ECO:0008006" key="6">
    <source>
        <dbReference type="Google" id="ProtNLM"/>
    </source>
</evidence>
<sequence>MNAIHTEEFNLHAIRGISRDGRPWVVAHDAATILNFPNPMEAVEVLCPERVVVTIPTSNGGQNLTIIHMRDLFRLTEKSLLRNVDVFIYWVEGFAQRVVQHPAQPPEPKPWIVEDPTSAPRDVELIPITASVIAGVQVNAVNARDLHRFLEVGKDFSNWIKDRIEAYGFQEHRDYEVFANFGDNPQGGRPAREYALTLDMAKELSMVERNARGKQARAYFIECERRALAPAPEDPRIPKTLPDALRLAAQLEESRAALETRVQVLEPKAAFADAVAISTNHQDLDETARALGWGVLGFYAQLRDDRILMKKDHREHLPYQEWIDAGYFVVKEGTYQIKHTDGRKEVKNYLRTMVTGKGQQWLQAKYTRRLVNG</sequence>
<gene>
    <name evidence="4" type="ORF">METEAL_21160</name>
</gene>
<feature type="domain" description="Bro-N" evidence="1">
    <location>
        <begin position="14"/>
        <end position="91"/>
    </location>
</feature>
<proteinExistence type="predicted"/>
<evidence type="ECO:0000313" key="4">
    <source>
        <dbReference type="EMBL" id="BDU72942.1"/>
    </source>
</evidence>
<dbReference type="Proteomes" id="UP001238179">
    <property type="component" value="Chromosome"/>
</dbReference>
<evidence type="ECO:0000259" key="1">
    <source>
        <dbReference type="Pfam" id="PF02498"/>
    </source>
</evidence>
<dbReference type="PANTHER" id="PTHR36180:SF1">
    <property type="entry name" value="ANTA_ANTB ANTIREPRESSOR DOMAIN-CONTAINING PROTEIN"/>
    <property type="match status" value="1"/>
</dbReference>
<keyword evidence="5" id="KW-1185">Reference proteome</keyword>
<dbReference type="EMBL" id="AP027080">
    <property type="protein sequence ID" value="BDU72942.1"/>
    <property type="molecule type" value="Genomic_DNA"/>
</dbReference>